<evidence type="ECO:0000259" key="16">
    <source>
        <dbReference type="PROSITE" id="PS50011"/>
    </source>
</evidence>
<dbReference type="Pfam" id="PF00018">
    <property type="entry name" value="SH3_1"/>
    <property type="match status" value="1"/>
</dbReference>
<dbReference type="PANTHER" id="PTHR24418">
    <property type="entry name" value="TYROSINE-PROTEIN KINASE"/>
    <property type="match status" value="1"/>
</dbReference>
<protein>
    <recommendedName>
        <fullName evidence="12">Tyrosine-protein kinase</fullName>
        <ecNumber evidence="12">2.7.10.2</ecNumber>
    </recommendedName>
</protein>
<dbReference type="InterPro" id="IPR036860">
    <property type="entry name" value="SH2_dom_sf"/>
</dbReference>
<evidence type="ECO:0000256" key="13">
    <source>
        <dbReference type="SAM" id="MobiDB-lite"/>
    </source>
</evidence>
<feature type="compositionally biased region" description="Basic and acidic residues" evidence="13">
    <location>
        <begin position="48"/>
        <end position="63"/>
    </location>
</feature>
<sequence>MAEPVKSRVQQLLQGGLRSTKNYLSERVDARSFVEQAQRNVRDFARKAEQRLQDATGRKEQQDKGMGNCIYSDRPLSTKSQPNRTSEVIQNRNNLRSPSLNSSVLLPIVLPQPTISTPGSPISTPIASTRHKSNINNQSFRTPSSSGVSSVSSSTTSAVTSKSIHDNNRFQYVAIFDYDARTKDDLTIKKSELLEITNRKNTAWWKAKNEIGQEGWIPSNYVAKRDSLESEPWYFKSIRRIDAEKQLMSDMNDHGSFLMRDSETRRTDFSLSGKFQFELFNISFFSKVRDYDSIKHYRIRQAEDGQYYIARRSMFDSLSELVTYYSKNSDGLCVNLRRPCVHIVKPEPDGLSHNLVDQWEIDRNDLKTIRRLGNGQFGDVWEGLWNNRMSVAIKTLKPGSMNPTDFLAEAQIMKQLKHPNLIQLYAVCTVKEPIYIITELMQNGSLLEYLQGSRGRQLKIPVLVYIATQIARGMAYLEQQNYIHRDLAARNVLVGENNTVKIADFGLARIIKEYAGGMYEAKEGTKFPIKWTAPEAALYNRFTIKSDVWSYGILLTELVTYGRTPYPGMTNAEVLRQVEQGYRLPQPPNCPLSLYAIMHECWHAQPENRPSFSALQYRLENEYTGENPEFSN</sequence>
<evidence type="ECO:0000256" key="5">
    <source>
        <dbReference type="ARBA" id="ARBA00022840"/>
    </source>
</evidence>
<dbReference type="Gene3D" id="3.30.200.20">
    <property type="entry name" value="Phosphorylase Kinase, domain 1"/>
    <property type="match status" value="1"/>
</dbReference>
<evidence type="ECO:0000256" key="6">
    <source>
        <dbReference type="ARBA" id="ARBA00022999"/>
    </source>
</evidence>
<evidence type="ECO:0000256" key="1">
    <source>
        <dbReference type="ARBA" id="ARBA00022443"/>
    </source>
</evidence>
<feature type="binding site" evidence="11">
    <location>
        <position position="394"/>
    </location>
    <ligand>
        <name>ATP</name>
        <dbReference type="ChEBI" id="CHEBI:30616"/>
    </ligand>
</feature>
<dbReference type="InterPro" id="IPR008266">
    <property type="entry name" value="Tyr_kinase_AS"/>
</dbReference>
<dbReference type="GO" id="GO:0005524">
    <property type="term" value="F:ATP binding"/>
    <property type="evidence" value="ECO:0007669"/>
    <property type="project" value="UniProtKB-UniRule"/>
</dbReference>
<evidence type="ECO:0000256" key="10">
    <source>
        <dbReference type="PROSITE-ProRule" id="PRU00192"/>
    </source>
</evidence>
<evidence type="ECO:0000256" key="8">
    <source>
        <dbReference type="ARBA" id="ARBA00051245"/>
    </source>
</evidence>
<dbReference type="PROSITE" id="PS50011">
    <property type="entry name" value="PROTEIN_KINASE_DOM"/>
    <property type="match status" value="1"/>
</dbReference>
<dbReference type="Pfam" id="PF07714">
    <property type="entry name" value="PK_Tyr_Ser-Thr"/>
    <property type="match status" value="1"/>
</dbReference>
<dbReference type="InterPro" id="IPR020635">
    <property type="entry name" value="Tyr_kinase_cat_dom"/>
</dbReference>
<dbReference type="PROSITE" id="PS00109">
    <property type="entry name" value="PROTEIN_KINASE_TYR"/>
    <property type="match status" value="1"/>
</dbReference>
<reference evidence="17" key="1">
    <citation type="submission" date="2021-02" db="EMBL/GenBank/DDBJ databases">
        <authorList>
            <person name="Nowell W R."/>
        </authorList>
    </citation>
    <scope>NUCLEOTIDE SEQUENCE</scope>
</reference>
<dbReference type="InterPro" id="IPR001245">
    <property type="entry name" value="Ser-Thr/Tyr_kinase_cat_dom"/>
</dbReference>
<evidence type="ECO:0000259" key="15">
    <source>
        <dbReference type="PROSITE" id="PS50002"/>
    </source>
</evidence>
<comment type="catalytic activity">
    <reaction evidence="8 12">
        <text>L-tyrosyl-[protein] + ATP = O-phospho-L-tyrosyl-[protein] + ADP + H(+)</text>
        <dbReference type="Rhea" id="RHEA:10596"/>
        <dbReference type="Rhea" id="RHEA-COMP:10136"/>
        <dbReference type="Rhea" id="RHEA-COMP:20101"/>
        <dbReference type="ChEBI" id="CHEBI:15378"/>
        <dbReference type="ChEBI" id="CHEBI:30616"/>
        <dbReference type="ChEBI" id="CHEBI:46858"/>
        <dbReference type="ChEBI" id="CHEBI:61978"/>
        <dbReference type="ChEBI" id="CHEBI:456216"/>
        <dbReference type="EC" id="2.7.10.2"/>
    </reaction>
</comment>
<dbReference type="InterPro" id="IPR000719">
    <property type="entry name" value="Prot_kinase_dom"/>
</dbReference>
<dbReference type="FunFam" id="3.30.200.20:FF:000053">
    <property type="entry name" value="Tyrosine-protein kinase"/>
    <property type="match status" value="1"/>
</dbReference>
<dbReference type="CDD" id="cd11845">
    <property type="entry name" value="SH3_Src_like"/>
    <property type="match status" value="1"/>
</dbReference>
<evidence type="ECO:0000256" key="3">
    <source>
        <dbReference type="ARBA" id="ARBA00022741"/>
    </source>
</evidence>
<dbReference type="SUPFAM" id="SSF56112">
    <property type="entry name" value="Protein kinase-like (PK-like)"/>
    <property type="match status" value="1"/>
</dbReference>
<comment type="similarity">
    <text evidence="12">Belongs to the protein kinase superfamily. Tyr protein kinase family.</text>
</comment>
<dbReference type="PROSITE" id="PS50002">
    <property type="entry name" value="SH3"/>
    <property type="match status" value="1"/>
</dbReference>
<feature type="region of interest" description="Disordered" evidence="13">
    <location>
        <begin position="116"/>
        <end position="151"/>
    </location>
</feature>
<feature type="compositionally biased region" description="Polar residues" evidence="13">
    <location>
        <begin position="75"/>
        <end position="89"/>
    </location>
</feature>
<dbReference type="SUPFAM" id="SSF50044">
    <property type="entry name" value="SH3-domain"/>
    <property type="match status" value="1"/>
</dbReference>
<dbReference type="SUPFAM" id="SSF55550">
    <property type="entry name" value="SH2 domain"/>
    <property type="match status" value="1"/>
</dbReference>
<dbReference type="Gene3D" id="3.30.505.10">
    <property type="entry name" value="SH2 domain"/>
    <property type="match status" value="1"/>
</dbReference>
<dbReference type="InterPro" id="IPR036028">
    <property type="entry name" value="SH3-like_dom_sf"/>
</dbReference>
<keyword evidence="4 12" id="KW-0418">Kinase</keyword>
<feature type="domain" description="SH2" evidence="14">
    <location>
        <begin position="233"/>
        <end position="340"/>
    </location>
</feature>
<organism evidence="17 18">
    <name type="scientific">Adineta steineri</name>
    <dbReference type="NCBI Taxonomy" id="433720"/>
    <lineage>
        <taxon>Eukaryota</taxon>
        <taxon>Metazoa</taxon>
        <taxon>Spiralia</taxon>
        <taxon>Gnathifera</taxon>
        <taxon>Rotifera</taxon>
        <taxon>Eurotatoria</taxon>
        <taxon>Bdelloidea</taxon>
        <taxon>Adinetida</taxon>
        <taxon>Adinetidae</taxon>
        <taxon>Adineta</taxon>
    </lineage>
</organism>
<gene>
    <name evidence="17" type="ORF">IZO911_LOCUS21714</name>
</gene>
<dbReference type="FunFam" id="1.10.510.10:FF:000318">
    <property type="entry name" value="Tyrosine-protein kinase"/>
    <property type="match status" value="1"/>
</dbReference>
<evidence type="ECO:0000256" key="9">
    <source>
        <dbReference type="PROSITE-ProRule" id="PRU00191"/>
    </source>
</evidence>
<dbReference type="PRINTS" id="PR00109">
    <property type="entry name" value="TYRKINASE"/>
</dbReference>
<feature type="compositionally biased region" description="Polar residues" evidence="13">
    <location>
        <begin position="134"/>
        <end position="143"/>
    </location>
</feature>
<dbReference type="InterPro" id="IPR001452">
    <property type="entry name" value="SH3_domain"/>
</dbReference>
<dbReference type="SMART" id="SM00219">
    <property type="entry name" value="TyrKc"/>
    <property type="match status" value="1"/>
</dbReference>
<evidence type="ECO:0000259" key="14">
    <source>
        <dbReference type="PROSITE" id="PS50001"/>
    </source>
</evidence>
<evidence type="ECO:0000313" key="17">
    <source>
        <dbReference type="EMBL" id="CAF1076509.1"/>
    </source>
</evidence>
<dbReference type="SMART" id="SM00326">
    <property type="entry name" value="SH3"/>
    <property type="match status" value="1"/>
</dbReference>
<evidence type="ECO:0000256" key="4">
    <source>
        <dbReference type="ARBA" id="ARBA00022777"/>
    </source>
</evidence>
<evidence type="ECO:0000313" key="18">
    <source>
        <dbReference type="Proteomes" id="UP000663860"/>
    </source>
</evidence>
<dbReference type="PRINTS" id="PR00452">
    <property type="entry name" value="SH3DOMAIN"/>
</dbReference>
<dbReference type="InterPro" id="IPR017441">
    <property type="entry name" value="Protein_kinase_ATP_BS"/>
</dbReference>
<evidence type="ECO:0000256" key="11">
    <source>
        <dbReference type="PROSITE-ProRule" id="PRU10141"/>
    </source>
</evidence>
<dbReference type="PROSITE" id="PS50001">
    <property type="entry name" value="SH2"/>
    <property type="match status" value="1"/>
</dbReference>
<dbReference type="PROSITE" id="PS00107">
    <property type="entry name" value="PROTEIN_KINASE_ATP"/>
    <property type="match status" value="1"/>
</dbReference>
<dbReference type="InterPro" id="IPR011009">
    <property type="entry name" value="Kinase-like_dom_sf"/>
</dbReference>
<keyword evidence="7 12" id="KW-0829">Tyrosine-protein kinase</keyword>
<dbReference type="PRINTS" id="PR00401">
    <property type="entry name" value="SH2DOMAIN"/>
</dbReference>
<keyword evidence="6 9" id="KW-0727">SH2 domain</keyword>
<keyword evidence="1 10" id="KW-0728">SH3 domain</keyword>
<name>A0A814M9X0_9BILA</name>
<feature type="domain" description="SH3" evidence="15">
    <location>
        <begin position="167"/>
        <end position="227"/>
    </location>
</feature>
<dbReference type="Proteomes" id="UP000663860">
    <property type="component" value="Unassembled WGS sequence"/>
</dbReference>
<dbReference type="Gene3D" id="1.10.510.10">
    <property type="entry name" value="Transferase(Phosphotransferase) domain 1"/>
    <property type="match status" value="1"/>
</dbReference>
<feature type="region of interest" description="Disordered" evidence="13">
    <location>
        <begin position="48"/>
        <end position="89"/>
    </location>
</feature>
<dbReference type="SMART" id="SM00252">
    <property type="entry name" value="SH2"/>
    <property type="match status" value="1"/>
</dbReference>
<dbReference type="EC" id="2.7.10.2" evidence="12"/>
<evidence type="ECO:0000256" key="2">
    <source>
        <dbReference type="ARBA" id="ARBA00022679"/>
    </source>
</evidence>
<proteinExistence type="inferred from homology"/>
<keyword evidence="5 11" id="KW-0067">ATP-binding</keyword>
<dbReference type="Pfam" id="PF00017">
    <property type="entry name" value="SH2"/>
    <property type="match status" value="1"/>
</dbReference>
<comment type="caution">
    <text evidence="17">The sequence shown here is derived from an EMBL/GenBank/DDBJ whole genome shotgun (WGS) entry which is preliminary data.</text>
</comment>
<dbReference type="InterPro" id="IPR000980">
    <property type="entry name" value="SH2"/>
</dbReference>
<feature type="domain" description="Protein kinase" evidence="16">
    <location>
        <begin position="366"/>
        <end position="624"/>
    </location>
</feature>
<keyword evidence="2 12" id="KW-0808">Transferase</keyword>
<feature type="compositionally biased region" description="Polar residues" evidence="13">
    <location>
        <begin position="116"/>
        <end position="127"/>
    </location>
</feature>
<dbReference type="AlphaFoldDB" id="A0A814M9X0"/>
<evidence type="ECO:0000256" key="12">
    <source>
        <dbReference type="RuleBase" id="RU362096"/>
    </source>
</evidence>
<keyword evidence="3 11" id="KW-0547">Nucleotide-binding</keyword>
<dbReference type="EMBL" id="CAJNOE010000236">
    <property type="protein sequence ID" value="CAF1076509.1"/>
    <property type="molecule type" value="Genomic_DNA"/>
</dbReference>
<dbReference type="InterPro" id="IPR050198">
    <property type="entry name" value="Non-receptor_tyrosine_kinases"/>
</dbReference>
<dbReference type="Gene3D" id="2.30.30.40">
    <property type="entry name" value="SH3 Domains"/>
    <property type="match status" value="1"/>
</dbReference>
<dbReference type="GO" id="GO:0004715">
    <property type="term" value="F:non-membrane spanning protein tyrosine kinase activity"/>
    <property type="evidence" value="ECO:0007669"/>
    <property type="project" value="UniProtKB-EC"/>
</dbReference>
<evidence type="ECO:0000256" key="7">
    <source>
        <dbReference type="ARBA" id="ARBA00023137"/>
    </source>
</evidence>
<accession>A0A814M9X0</accession>